<gene>
    <name evidence="1" type="ORF">BTUL_0380g00020</name>
</gene>
<organism evidence="1 2">
    <name type="scientific">Botrytis tulipae</name>
    <dbReference type="NCBI Taxonomy" id="87230"/>
    <lineage>
        <taxon>Eukaryota</taxon>
        <taxon>Fungi</taxon>
        <taxon>Dikarya</taxon>
        <taxon>Ascomycota</taxon>
        <taxon>Pezizomycotina</taxon>
        <taxon>Leotiomycetes</taxon>
        <taxon>Helotiales</taxon>
        <taxon>Sclerotiniaceae</taxon>
        <taxon>Botrytis</taxon>
    </lineage>
</organism>
<accession>A0A4Z1E6Z9</accession>
<dbReference type="OrthoDB" id="3538303at2759"/>
<comment type="caution">
    <text evidence="1">The sequence shown here is derived from an EMBL/GenBank/DDBJ whole genome shotgun (WGS) entry which is preliminary data.</text>
</comment>
<proteinExistence type="predicted"/>
<sequence>MSSSTSSLVLSRQKSNPYASLIASRRPAPAPVDVDFTVRLSVWQRGSRQTNSQLADHISLVLQGIHEGSKSPNSWTATPLPRSIGPAGPWPQPTQVDISCRVMDILPPKSFCQQDDRWEDHKALVDFLFQRFQAHMSVRDYVKSIYSDRLIGFALNYPAIPNGETPYNRLDIQEFHLPEIKKWEMFKTKIVQTKFYHGPLLTLNRVTEVVKAYKEMTQMIPNSIFPNSNAKLAIGLLPDLMETIPLLKDLDRSSVDDLVHQYTPPVVRCMEEVLDALENIAMDTKSREPCPRQTCDVLSKIYQLKRRTPALTGVLVLLADKKVQERCIWGTIAVSSISTLVVGGILFCAAPVAAPVAAVTGSAMGSTAVVSTSVGAAVAETAALTATRAGLSYGVAFKTMGAAVGAGSCMTFSKYIEESLSNNINIKIVIANYRLTALTINDDVNGDLEKIVYYIALCFLKSNGIANPHSDDDLLTEIVMKLYGRRPTQIAKKHYRAAYLHNLVGPLARDFRQVIVQLQNLGYAHLENMEWTSKPLITLEESTMSF</sequence>
<protein>
    <submittedName>
        <fullName evidence="1">Uncharacterized protein</fullName>
    </submittedName>
</protein>
<evidence type="ECO:0000313" key="2">
    <source>
        <dbReference type="Proteomes" id="UP000297777"/>
    </source>
</evidence>
<reference evidence="1 2" key="1">
    <citation type="submission" date="2017-12" db="EMBL/GenBank/DDBJ databases">
        <title>Comparative genomics of Botrytis spp.</title>
        <authorList>
            <person name="Valero-Jimenez C.A."/>
            <person name="Tapia P."/>
            <person name="Veloso J."/>
            <person name="Silva-Moreno E."/>
            <person name="Staats M."/>
            <person name="Valdes J.H."/>
            <person name="Van Kan J.A.L."/>
        </authorList>
    </citation>
    <scope>NUCLEOTIDE SEQUENCE [LARGE SCALE GENOMIC DNA]</scope>
    <source>
        <strain evidence="1 2">Bt9001</strain>
    </source>
</reference>
<name>A0A4Z1E6Z9_9HELO</name>
<dbReference type="EMBL" id="PQXH01000378">
    <property type="protein sequence ID" value="TGO06949.1"/>
    <property type="molecule type" value="Genomic_DNA"/>
</dbReference>
<keyword evidence="2" id="KW-1185">Reference proteome</keyword>
<dbReference type="AlphaFoldDB" id="A0A4Z1E6Z9"/>
<dbReference type="Proteomes" id="UP000297777">
    <property type="component" value="Unassembled WGS sequence"/>
</dbReference>
<evidence type="ECO:0000313" key="1">
    <source>
        <dbReference type="EMBL" id="TGO06949.1"/>
    </source>
</evidence>